<keyword evidence="4 8" id="KW-0812">Transmembrane</keyword>
<dbReference type="PROSITE" id="PS00217">
    <property type="entry name" value="SUGAR_TRANSPORT_2"/>
    <property type="match status" value="1"/>
</dbReference>
<feature type="compositionally biased region" description="Polar residues" evidence="7">
    <location>
        <begin position="322"/>
        <end position="337"/>
    </location>
</feature>
<comment type="similarity">
    <text evidence="2">Belongs to the major facilitator superfamily. Sugar transporter (TC 2.A.1.1) family.</text>
</comment>
<reference evidence="11 13" key="3">
    <citation type="submission" date="2017-11" db="EMBL/GenBank/DDBJ databases">
        <title>De-novo sequencing of pomegranate (Punica granatum L.) genome.</title>
        <authorList>
            <person name="Akparov Z."/>
            <person name="Amiraslanov A."/>
            <person name="Hajiyeva S."/>
            <person name="Abbasov M."/>
            <person name="Kaur K."/>
            <person name="Hamwieh A."/>
            <person name="Solovyev V."/>
            <person name="Salamov A."/>
            <person name="Braich B."/>
            <person name="Kosarev P."/>
            <person name="Mahmoud A."/>
            <person name="Hajiyev E."/>
            <person name="Babayeva S."/>
            <person name="Izzatullayeva V."/>
            <person name="Mammadov A."/>
            <person name="Mammadov A."/>
            <person name="Sharifova S."/>
            <person name="Ojaghi J."/>
            <person name="Eynullazada K."/>
            <person name="Bayramov B."/>
            <person name="Abdulazimova A."/>
            <person name="Shahmuradov I."/>
        </authorList>
    </citation>
    <scope>NUCLEOTIDE SEQUENCE [LARGE SCALE GENOMIC DNA]</scope>
    <source>
        <strain evidence="11">AG2017</strain>
        <strain evidence="13">cv. AG2017</strain>
        <tissue evidence="11">Leaf</tissue>
    </source>
</reference>
<dbReference type="Proteomes" id="UP000197138">
    <property type="component" value="Unassembled WGS sequence"/>
</dbReference>
<dbReference type="SUPFAM" id="SSF103473">
    <property type="entry name" value="MFS general substrate transporter"/>
    <property type="match status" value="1"/>
</dbReference>
<evidence type="ECO:0000256" key="3">
    <source>
        <dbReference type="ARBA" id="ARBA00022448"/>
    </source>
</evidence>
<dbReference type="GO" id="GO:0022857">
    <property type="term" value="F:transmembrane transporter activity"/>
    <property type="evidence" value="ECO:0007669"/>
    <property type="project" value="InterPro"/>
</dbReference>
<dbReference type="Gene3D" id="1.20.1250.20">
    <property type="entry name" value="MFS general substrate transporter like domains"/>
    <property type="match status" value="2"/>
</dbReference>
<name>A0A218W640_PUNGR</name>
<evidence type="ECO:0000259" key="9">
    <source>
        <dbReference type="PROSITE" id="PS50850"/>
    </source>
</evidence>
<feature type="transmembrane region" description="Helical" evidence="8">
    <location>
        <begin position="43"/>
        <end position="63"/>
    </location>
</feature>
<comment type="subcellular location">
    <subcellularLocation>
        <location evidence="1">Membrane</location>
        <topology evidence="1">Multi-pass membrane protein</topology>
    </subcellularLocation>
</comment>
<evidence type="ECO:0000256" key="1">
    <source>
        <dbReference type="ARBA" id="ARBA00004141"/>
    </source>
</evidence>
<dbReference type="PRINTS" id="PR00171">
    <property type="entry name" value="SUGRTRNSPORT"/>
</dbReference>
<feature type="compositionally biased region" description="Acidic residues" evidence="7">
    <location>
        <begin position="338"/>
        <end position="353"/>
    </location>
</feature>
<keyword evidence="3" id="KW-0813">Transport</keyword>
<dbReference type="PANTHER" id="PTHR48020">
    <property type="entry name" value="PROTON MYO-INOSITOL COTRANSPORTER"/>
    <property type="match status" value="1"/>
</dbReference>
<gene>
    <name evidence="10" type="ORF">CDL15_Pgr004826</name>
    <name evidence="11" type="ORF">CRG98_022562</name>
</gene>
<dbReference type="AlphaFoldDB" id="A0A218W640"/>
<keyword evidence="6 8" id="KW-0472">Membrane</keyword>
<dbReference type="InterPro" id="IPR005829">
    <property type="entry name" value="Sugar_transporter_CS"/>
</dbReference>
<evidence type="ECO:0000256" key="8">
    <source>
        <dbReference type="SAM" id="Phobius"/>
    </source>
</evidence>
<feature type="domain" description="Major facilitator superfamily (MFS) profile" evidence="9">
    <location>
        <begin position="7"/>
        <end position="704"/>
    </location>
</feature>
<evidence type="ECO:0000256" key="6">
    <source>
        <dbReference type="ARBA" id="ARBA00023136"/>
    </source>
</evidence>
<dbReference type="InterPro" id="IPR020846">
    <property type="entry name" value="MFS_dom"/>
</dbReference>
<evidence type="ECO:0000313" key="10">
    <source>
        <dbReference type="EMBL" id="OWM68344.1"/>
    </source>
</evidence>
<feature type="transmembrane region" description="Helical" evidence="8">
    <location>
        <begin position="609"/>
        <end position="637"/>
    </location>
</feature>
<feature type="transmembrane region" description="Helical" evidence="8">
    <location>
        <begin position="132"/>
        <end position="154"/>
    </location>
</feature>
<dbReference type="InterPro" id="IPR003663">
    <property type="entry name" value="Sugar/inositol_transpt"/>
</dbReference>
<accession>A0A218W640</accession>
<dbReference type="InterPro" id="IPR050814">
    <property type="entry name" value="Myo-inositol_Transporter"/>
</dbReference>
<dbReference type="STRING" id="22663.A0A218W640"/>
<dbReference type="GeneID" id="116210175"/>
<feature type="transmembrane region" description="Helical" evidence="8">
    <location>
        <begin position="649"/>
        <end position="669"/>
    </location>
</feature>
<sequence>MRGAVLVAIAATMGNLLAGWDNSTIAGAVLYIKNEFNLETQPTIEGLILAMSLIGGTAVTTFSGPVSDSIGRRPMLIISSLLYFISGLIMTWAPNVYVLILARLLDGIGIGLAVTLNPLYISEIAPSEIRGLLNTVPQFSCSAGMFLAYCLVFAMSLKESPSWRSMLGVVCGPSSVYLLLAVFYMPESPRWLVSKGRTLEAKKVLQRLLGREDVSGELALLVEGLNVQSEVLVEEYVVFPVDRRQTASQKDKIVLDESSHSLMIAKPLAGQSVQNITRRGTRSLSGSIKDPIVSIFSSVHEPSTSQNWSTLDLVIPNRGSIPSNRHSQLDLESQNGVEDSDSQYDDGGAADEDNLQTPLLSREATGFEKEQTPGLQRSNLSMRMRSRLALEEGGEQVSFTDIGSGWQMAWKLTEKEGEQGKKEEQVKRIYLHQDTPRPGTESHVLISGTQESDLGRHASALVSRSILSPEELSGSHLVEPVLLHTPKITQKGPSWRDLCEPGVKRALFVGVGLQLLQQVGGINGVLYYAPQILKQAGVAVLLTGLGIGTDSASFLISCFMTFTMLPCVALSMWLMDISGRRLLLLTTIPILVVSLLILVLGSILNVSPILYAVLSSSSVLVYECCFVMAFGIIPNIICSEIFPTRVRGICITLCALTYWIGNMTVTYSLPVLLSAIGVSGVFSIFAMGCIISWVFVYLKVPETKGMPLEVISEFFAAGARQASSGAENN</sequence>
<dbReference type="FunFam" id="1.20.1250.20:FF:000461">
    <property type="entry name" value="Monosaccharide-sensing protein 3"/>
    <property type="match status" value="1"/>
</dbReference>
<dbReference type="OrthoDB" id="6133115at2759"/>
<feature type="transmembrane region" description="Helical" evidence="8">
    <location>
        <begin position="554"/>
        <end position="575"/>
    </location>
</feature>
<keyword evidence="5 8" id="KW-1133">Transmembrane helix</keyword>
<evidence type="ECO:0000313" key="13">
    <source>
        <dbReference type="Proteomes" id="UP000233551"/>
    </source>
</evidence>
<reference evidence="12" key="1">
    <citation type="journal article" date="2017" name="Plant J.">
        <title>The pomegranate (Punica granatum L.) genome and the genomics of punicalagin biosynthesis.</title>
        <authorList>
            <person name="Qin G."/>
            <person name="Xu C."/>
            <person name="Ming R."/>
            <person name="Tang H."/>
            <person name="Guyot R."/>
            <person name="Kramer E.M."/>
            <person name="Hu Y."/>
            <person name="Yi X."/>
            <person name="Qi Y."/>
            <person name="Xu X."/>
            <person name="Gao Z."/>
            <person name="Pan H."/>
            <person name="Jian J."/>
            <person name="Tian Y."/>
            <person name="Yue Z."/>
            <person name="Xu Y."/>
        </authorList>
    </citation>
    <scope>NUCLEOTIDE SEQUENCE [LARGE SCALE GENOMIC DNA]</scope>
    <source>
        <strain evidence="12">cv. Dabenzi</strain>
    </source>
</reference>
<dbReference type="EMBL" id="PGOL01001537">
    <property type="protein sequence ID" value="PKI57058.1"/>
    <property type="molecule type" value="Genomic_DNA"/>
</dbReference>
<keyword evidence="13" id="KW-1185">Reference proteome</keyword>
<feature type="transmembrane region" description="Helical" evidence="8">
    <location>
        <begin position="675"/>
        <end position="698"/>
    </location>
</feature>
<dbReference type="InterPro" id="IPR005828">
    <property type="entry name" value="MFS_sugar_transport-like"/>
</dbReference>
<evidence type="ECO:0000256" key="4">
    <source>
        <dbReference type="ARBA" id="ARBA00022692"/>
    </source>
</evidence>
<comment type="caution">
    <text evidence="10">The sequence shown here is derived from an EMBL/GenBank/DDBJ whole genome shotgun (WGS) entry which is preliminary data.</text>
</comment>
<evidence type="ECO:0000256" key="2">
    <source>
        <dbReference type="ARBA" id="ARBA00010992"/>
    </source>
</evidence>
<dbReference type="GO" id="GO:0016020">
    <property type="term" value="C:membrane"/>
    <property type="evidence" value="ECO:0007669"/>
    <property type="project" value="UniProtKB-SubCell"/>
</dbReference>
<organism evidence="10 12">
    <name type="scientific">Punica granatum</name>
    <name type="common">Pomegranate</name>
    <dbReference type="NCBI Taxonomy" id="22663"/>
    <lineage>
        <taxon>Eukaryota</taxon>
        <taxon>Viridiplantae</taxon>
        <taxon>Streptophyta</taxon>
        <taxon>Embryophyta</taxon>
        <taxon>Tracheophyta</taxon>
        <taxon>Spermatophyta</taxon>
        <taxon>Magnoliopsida</taxon>
        <taxon>eudicotyledons</taxon>
        <taxon>Gunneridae</taxon>
        <taxon>Pentapetalae</taxon>
        <taxon>rosids</taxon>
        <taxon>malvids</taxon>
        <taxon>Myrtales</taxon>
        <taxon>Lythraceae</taxon>
        <taxon>Punica</taxon>
    </lineage>
</organism>
<evidence type="ECO:0000313" key="11">
    <source>
        <dbReference type="EMBL" id="PKI57058.1"/>
    </source>
</evidence>
<feature type="transmembrane region" description="Helical" evidence="8">
    <location>
        <begin position="166"/>
        <end position="185"/>
    </location>
</feature>
<dbReference type="PROSITE" id="PS00216">
    <property type="entry name" value="SUGAR_TRANSPORT_1"/>
    <property type="match status" value="1"/>
</dbReference>
<evidence type="ECO:0000256" key="7">
    <source>
        <dbReference type="SAM" id="MobiDB-lite"/>
    </source>
</evidence>
<dbReference type="InterPro" id="IPR036259">
    <property type="entry name" value="MFS_trans_sf"/>
</dbReference>
<dbReference type="EMBL" id="MTKT01005034">
    <property type="protein sequence ID" value="OWM68344.1"/>
    <property type="molecule type" value="Genomic_DNA"/>
</dbReference>
<dbReference type="Proteomes" id="UP000233551">
    <property type="component" value="Unassembled WGS sequence"/>
</dbReference>
<feature type="region of interest" description="Disordered" evidence="7">
    <location>
        <begin position="322"/>
        <end position="353"/>
    </location>
</feature>
<dbReference type="FunFam" id="1.20.1250.20:FF:000108">
    <property type="entry name" value="Monosaccharide-sensing protein 2"/>
    <property type="match status" value="1"/>
</dbReference>
<reference evidence="10" key="2">
    <citation type="submission" date="2017-06" db="EMBL/GenBank/DDBJ databases">
        <title>The pomegranate genome and the genomics of punicalagin biosynthesis.</title>
        <authorList>
            <person name="Xu C."/>
        </authorList>
    </citation>
    <scope>NUCLEOTIDE SEQUENCE [LARGE SCALE GENOMIC DNA]</scope>
    <source>
        <tissue evidence="10">Fresh leaf</tissue>
    </source>
</reference>
<proteinExistence type="inferred from homology"/>
<dbReference type="PANTHER" id="PTHR48020:SF35">
    <property type="entry name" value="SUGAR TRANSPORTER"/>
    <property type="match status" value="1"/>
</dbReference>
<evidence type="ECO:0000313" key="12">
    <source>
        <dbReference type="Proteomes" id="UP000197138"/>
    </source>
</evidence>
<protein>
    <recommendedName>
        <fullName evidence="9">Major facilitator superfamily (MFS) profile domain-containing protein</fullName>
    </recommendedName>
</protein>
<feature type="transmembrane region" description="Helical" evidence="8">
    <location>
        <begin position="582"/>
        <end position="603"/>
    </location>
</feature>
<evidence type="ECO:0000256" key="5">
    <source>
        <dbReference type="ARBA" id="ARBA00022989"/>
    </source>
</evidence>
<dbReference type="PROSITE" id="PS50850">
    <property type="entry name" value="MFS"/>
    <property type="match status" value="1"/>
</dbReference>
<feature type="transmembrane region" description="Helical" evidence="8">
    <location>
        <begin position="75"/>
        <end position="94"/>
    </location>
</feature>
<dbReference type="Pfam" id="PF00083">
    <property type="entry name" value="Sugar_tr"/>
    <property type="match status" value="2"/>
</dbReference>